<name>A0A7W9MHB2_9ACTN</name>
<sequence length="202" mass="22331">MTRPRNTRDEIIPIPAVHGVHIPGAIEAQEAAGGAAMAAGDCEVIPVEILGGTDADLIALGFTLGEIDRSDPLFRQATLPPGWKRQGTGHSMHTDIVDELGRRRVGVFYKAAWYDRKAHLSITTVYGYVSSCVYEGTTPVLDETWATRKTVLAELDKICEHEQERVNLWSGQPEPYAAEYEQKARDKVTRTDALRKTLGRSE</sequence>
<comment type="caution">
    <text evidence="1">The sequence shown here is derived from an EMBL/GenBank/DDBJ whole genome shotgun (WGS) entry which is preliminary data.</text>
</comment>
<gene>
    <name evidence="1" type="ORF">F4562_003335</name>
</gene>
<dbReference type="Proteomes" id="UP000540685">
    <property type="component" value="Unassembled WGS sequence"/>
</dbReference>
<dbReference type="AlphaFoldDB" id="A0A7W9MHB2"/>
<evidence type="ECO:0000313" key="1">
    <source>
        <dbReference type="EMBL" id="MBB5820273.1"/>
    </source>
</evidence>
<accession>A0A7W9MHB2</accession>
<evidence type="ECO:0000313" key="2">
    <source>
        <dbReference type="Proteomes" id="UP000540685"/>
    </source>
</evidence>
<keyword evidence="2" id="KW-1185">Reference proteome</keyword>
<protein>
    <submittedName>
        <fullName evidence="1">Uncharacterized protein</fullName>
    </submittedName>
</protein>
<proteinExistence type="predicted"/>
<organism evidence="1 2">
    <name type="scientific">Streptosporangium becharense</name>
    <dbReference type="NCBI Taxonomy" id="1816182"/>
    <lineage>
        <taxon>Bacteria</taxon>
        <taxon>Bacillati</taxon>
        <taxon>Actinomycetota</taxon>
        <taxon>Actinomycetes</taxon>
        <taxon>Streptosporangiales</taxon>
        <taxon>Streptosporangiaceae</taxon>
        <taxon>Streptosporangium</taxon>
    </lineage>
</organism>
<reference evidence="1 2" key="1">
    <citation type="submission" date="2020-08" db="EMBL/GenBank/DDBJ databases">
        <title>Sequencing the genomes of 1000 actinobacteria strains.</title>
        <authorList>
            <person name="Klenk H.-P."/>
        </authorList>
    </citation>
    <scope>NUCLEOTIDE SEQUENCE [LARGE SCALE GENOMIC DNA]</scope>
    <source>
        <strain evidence="1 2">DSM 46887</strain>
    </source>
</reference>
<dbReference type="RefSeq" id="WP_184547618.1">
    <property type="nucleotide sequence ID" value="NZ_JACHMP010000001.1"/>
</dbReference>
<dbReference type="EMBL" id="JACHMP010000001">
    <property type="protein sequence ID" value="MBB5820273.1"/>
    <property type="molecule type" value="Genomic_DNA"/>
</dbReference>